<comment type="caution">
    <text evidence="1">The sequence shown here is derived from an EMBL/GenBank/DDBJ whole genome shotgun (WGS) entry which is preliminary data.</text>
</comment>
<evidence type="ECO:0000313" key="1">
    <source>
        <dbReference type="EMBL" id="KKN40851.1"/>
    </source>
</evidence>
<protein>
    <submittedName>
        <fullName evidence="1">Uncharacterized protein</fullName>
    </submittedName>
</protein>
<name>A0A0F9SVC9_9ZZZZ</name>
<accession>A0A0F9SVC9</accession>
<organism evidence="1">
    <name type="scientific">marine sediment metagenome</name>
    <dbReference type="NCBI Taxonomy" id="412755"/>
    <lineage>
        <taxon>unclassified sequences</taxon>
        <taxon>metagenomes</taxon>
        <taxon>ecological metagenomes</taxon>
    </lineage>
</organism>
<reference evidence="1" key="1">
    <citation type="journal article" date="2015" name="Nature">
        <title>Complex archaea that bridge the gap between prokaryotes and eukaryotes.</title>
        <authorList>
            <person name="Spang A."/>
            <person name="Saw J.H."/>
            <person name="Jorgensen S.L."/>
            <person name="Zaremba-Niedzwiedzka K."/>
            <person name="Martijn J."/>
            <person name="Lind A.E."/>
            <person name="van Eijk R."/>
            <person name="Schleper C."/>
            <person name="Guy L."/>
            <person name="Ettema T.J."/>
        </authorList>
    </citation>
    <scope>NUCLEOTIDE SEQUENCE</scope>
</reference>
<proteinExistence type="predicted"/>
<gene>
    <name evidence="1" type="ORF">LCGC14_0729230</name>
</gene>
<dbReference type="AlphaFoldDB" id="A0A0F9SVC9"/>
<sequence length="60" mass="7284">MLVQLFLYGSWKMNKKLIKIARKQEEKVRDWNLFQNQDYLTHLFLSLEKKSPRGDLLNSE</sequence>
<dbReference type="EMBL" id="LAZR01001682">
    <property type="protein sequence ID" value="KKN40851.1"/>
    <property type="molecule type" value="Genomic_DNA"/>
</dbReference>